<dbReference type="GO" id="GO:0016020">
    <property type="term" value="C:membrane"/>
    <property type="evidence" value="ECO:0007669"/>
    <property type="project" value="UniProtKB-SubCell"/>
</dbReference>
<organism evidence="8 9">
    <name type="scientific">Bifiguratus adelaidae</name>
    <dbReference type="NCBI Taxonomy" id="1938954"/>
    <lineage>
        <taxon>Eukaryota</taxon>
        <taxon>Fungi</taxon>
        <taxon>Fungi incertae sedis</taxon>
        <taxon>Mucoromycota</taxon>
        <taxon>Mucoromycotina</taxon>
        <taxon>Endogonomycetes</taxon>
        <taxon>Endogonales</taxon>
        <taxon>Endogonales incertae sedis</taxon>
        <taxon>Bifiguratus</taxon>
    </lineage>
</organism>
<evidence type="ECO:0000259" key="7">
    <source>
        <dbReference type="PROSITE" id="PS50850"/>
    </source>
</evidence>
<proteinExistence type="inferred from homology"/>
<keyword evidence="4 6" id="KW-1133">Transmembrane helix</keyword>
<keyword evidence="9" id="KW-1185">Reference proteome</keyword>
<feature type="transmembrane region" description="Helical" evidence="6">
    <location>
        <begin position="7"/>
        <end position="29"/>
    </location>
</feature>
<dbReference type="InterPro" id="IPR020846">
    <property type="entry name" value="MFS_dom"/>
</dbReference>
<evidence type="ECO:0000313" key="8">
    <source>
        <dbReference type="EMBL" id="OZJ02228.1"/>
    </source>
</evidence>
<dbReference type="InterPro" id="IPR005829">
    <property type="entry name" value="Sugar_transporter_CS"/>
</dbReference>
<evidence type="ECO:0000256" key="3">
    <source>
        <dbReference type="ARBA" id="ARBA00022692"/>
    </source>
</evidence>
<feature type="domain" description="Major facilitator superfamily (MFS) profile" evidence="7">
    <location>
        <begin position="1"/>
        <end position="326"/>
    </location>
</feature>
<evidence type="ECO:0000256" key="1">
    <source>
        <dbReference type="ARBA" id="ARBA00004141"/>
    </source>
</evidence>
<feature type="transmembrane region" description="Helical" evidence="6">
    <location>
        <begin position="273"/>
        <end position="298"/>
    </location>
</feature>
<dbReference type="InterPro" id="IPR036259">
    <property type="entry name" value="MFS_trans_sf"/>
</dbReference>
<dbReference type="Pfam" id="PF00083">
    <property type="entry name" value="Sugar_tr"/>
    <property type="match status" value="1"/>
</dbReference>
<feature type="transmembrane region" description="Helical" evidence="6">
    <location>
        <begin position="304"/>
        <end position="322"/>
    </location>
</feature>
<reference evidence="8 9" key="1">
    <citation type="journal article" date="2017" name="Mycologia">
        <title>Bifiguratus adelaidae, gen. et sp. nov., a new member of Mucoromycotina in endophytic and soil-dwelling habitats.</title>
        <authorList>
            <person name="Torres-Cruz T.J."/>
            <person name="Billingsley Tobias T.L."/>
            <person name="Almatruk M."/>
            <person name="Hesse C."/>
            <person name="Kuske C.R."/>
            <person name="Desiro A."/>
            <person name="Benucci G.M."/>
            <person name="Bonito G."/>
            <person name="Stajich J.E."/>
            <person name="Dunlap C."/>
            <person name="Arnold A.E."/>
            <person name="Porras-Alfaro A."/>
        </authorList>
    </citation>
    <scope>NUCLEOTIDE SEQUENCE [LARGE SCALE GENOMIC DNA]</scope>
    <source>
        <strain evidence="8 9">AZ0501</strain>
    </source>
</reference>
<feature type="transmembrane region" description="Helical" evidence="6">
    <location>
        <begin position="158"/>
        <end position="176"/>
    </location>
</feature>
<dbReference type="PANTHER" id="PTHR48022:SF24">
    <property type="entry name" value="HEXOSE TRANSPORTER PROTEIN (AFU_ORTHOLOGUE AFUA_8G04480)"/>
    <property type="match status" value="1"/>
</dbReference>
<gene>
    <name evidence="8" type="ORF">BZG36_04982</name>
</gene>
<dbReference type="OrthoDB" id="6133115at2759"/>
<dbReference type="PANTHER" id="PTHR48022">
    <property type="entry name" value="PLASTIDIC GLUCOSE TRANSPORTER 4"/>
    <property type="match status" value="1"/>
</dbReference>
<comment type="subcellular location">
    <subcellularLocation>
        <location evidence="1">Membrane</location>
        <topology evidence="1">Multi-pass membrane protein</topology>
    </subcellularLocation>
</comment>
<evidence type="ECO:0000256" key="5">
    <source>
        <dbReference type="ARBA" id="ARBA00023136"/>
    </source>
</evidence>
<dbReference type="PROSITE" id="PS00217">
    <property type="entry name" value="SUGAR_TRANSPORT_2"/>
    <property type="match status" value="1"/>
</dbReference>
<sequence length="371" mass="41542">MFVIGRVLIGFGNGIQITAYPVLVAELAYPTQRTHITGFMNTTGSLGSLMAAWITFATGTAAISLTTWSWRLPSLLQAVSSLLQLTLSFFVPESPRWLVYNNRREEAYRLLVKYYAEGNESSPLLQFEMAEIDNALEAEKAQSLGTWMEWFRTRGNRYRIFIVLTSGFIIQCGITDAKTQLLINGGTNISGVCFGIFWSFFIERMGRRPLCLIGMAGMFVAFLLLTILTSVNQSIGYSNHAISGATVAMIFIFGAFYKIAWPHVSPYNLRAKAFVVNGFGDAAANVFSSFVNPIALAALGWKYYIVWCCVLVSNFTLIYLFFPKTKRLSLEEVAEKFDGTKLDLKMMDEENAFANAPPREVYILEKSKVMD</sequence>
<feature type="transmembrane region" description="Helical" evidence="6">
    <location>
        <begin position="182"/>
        <end position="202"/>
    </location>
</feature>
<keyword evidence="5 6" id="KW-0472">Membrane</keyword>
<keyword evidence="3 6" id="KW-0812">Transmembrane</keyword>
<feature type="transmembrane region" description="Helical" evidence="6">
    <location>
        <begin position="241"/>
        <end position="261"/>
    </location>
</feature>
<evidence type="ECO:0000256" key="2">
    <source>
        <dbReference type="ARBA" id="ARBA00010992"/>
    </source>
</evidence>
<dbReference type="Gene3D" id="1.20.1250.20">
    <property type="entry name" value="MFS general substrate transporter like domains"/>
    <property type="match status" value="1"/>
</dbReference>
<dbReference type="EMBL" id="MVBO01000175">
    <property type="protein sequence ID" value="OZJ02228.1"/>
    <property type="molecule type" value="Genomic_DNA"/>
</dbReference>
<protein>
    <recommendedName>
        <fullName evidence="7">Major facilitator superfamily (MFS) profile domain-containing protein</fullName>
    </recommendedName>
</protein>
<name>A0A261XV67_9FUNG</name>
<dbReference type="SUPFAM" id="SSF103473">
    <property type="entry name" value="MFS general substrate transporter"/>
    <property type="match status" value="1"/>
</dbReference>
<dbReference type="InterPro" id="IPR005828">
    <property type="entry name" value="MFS_sugar_transport-like"/>
</dbReference>
<comment type="caution">
    <text evidence="8">The sequence shown here is derived from an EMBL/GenBank/DDBJ whole genome shotgun (WGS) entry which is preliminary data.</text>
</comment>
<dbReference type="AlphaFoldDB" id="A0A261XV67"/>
<dbReference type="Proteomes" id="UP000242875">
    <property type="component" value="Unassembled WGS sequence"/>
</dbReference>
<feature type="transmembrane region" description="Helical" evidence="6">
    <location>
        <begin position="209"/>
        <end position="229"/>
    </location>
</feature>
<evidence type="ECO:0000256" key="4">
    <source>
        <dbReference type="ARBA" id="ARBA00022989"/>
    </source>
</evidence>
<accession>A0A261XV67</accession>
<dbReference type="InterPro" id="IPR050360">
    <property type="entry name" value="MFS_Sugar_Transporters"/>
</dbReference>
<comment type="similarity">
    <text evidence="2">Belongs to the major facilitator superfamily. Sugar transporter (TC 2.A.1.1) family.</text>
</comment>
<feature type="transmembrane region" description="Helical" evidence="6">
    <location>
        <begin position="49"/>
        <end position="70"/>
    </location>
</feature>
<dbReference type="GO" id="GO:0005351">
    <property type="term" value="F:carbohydrate:proton symporter activity"/>
    <property type="evidence" value="ECO:0007669"/>
    <property type="project" value="TreeGrafter"/>
</dbReference>
<evidence type="ECO:0000313" key="9">
    <source>
        <dbReference type="Proteomes" id="UP000242875"/>
    </source>
</evidence>
<evidence type="ECO:0000256" key="6">
    <source>
        <dbReference type="SAM" id="Phobius"/>
    </source>
</evidence>
<dbReference type="PROSITE" id="PS50850">
    <property type="entry name" value="MFS"/>
    <property type="match status" value="1"/>
</dbReference>